<feature type="region of interest" description="Disordered" evidence="1">
    <location>
        <begin position="94"/>
        <end position="124"/>
    </location>
</feature>
<feature type="region of interest" description="Disordered" evidence="1">
    <location>
        <begin position="378"/>
        <end position="434"/>
    </location>
</feature>
<name>A0A2D3UQR8_9PEZI</name>
<accession>A0A2D3UQR8</accession>
<keyword evidence="3" id="KW-1185">Reference proteome</keyword>
<dbReference type="EMBL" id="FJUY01000001">
    <property type="protein sequence ID" value="CZT15675.1"/>
    <property type="molecule type" value="Genomic_DNA"/>
</dbReference>
<feature type="region of interest" description="Disordered" evidence="1">
    <location>
        <begin position="532"/>
        <end position="552"/>
    </location>
</feature>
<dbReference type="RefSeq" id="XP_023622571.1">
    <property type="nucleotide sequence ID" value="XM_023766803.1"/>
</dbReference>
<evidence type="ECO:0000313" key="3">
    <source>
        <dbReference type="Proteomes" id="UP000225277"/>
    </source>
</evidence>
<organism evidence="2 3">
    <name type="scientific">Ramularia collo-cygni</name>
    <dbReference type="NCBI Taxonomy" id="112498"/>
    <lineage>
        <taxon>Eukaryota</taxon>
        <taxon>Fungi</taxon>
        <taxon>Dikarya</taxon>
        <taxon>Ascomycota</taxon>
        <taxon>Pezizomycotina</taxon>
        <taxon>Dothideomycetes</taxon>
        <taxon>Dothideomycetidae</taxon>
        <taxon>Mycosphaerellales</taxon>
        <taxon>Mycosphaerellaceae</taxon>
        <taxon>Ramularia</taxon>
    </lineage>
</organism>
<dbReference type="GeneID" id="35596751"/>
<dbReference type="Proteomes" id="UP000225277">
    <property type="component" value="Unassembled WGS sequence"/>
</dbReference>
<gene>
    <name evidence="2" type="ORF">RCC_01509</name>
</gene>
<dbReference type="OrthoDB" id="4405280at2759"/>
<protein>
    <submittedName>
        <fullName evidence="2">Uncharacterized protein</fullName>
    </submittedName>
</protein>
<sequence length="552" mass="59959">MESLMWRPTAAELAAATAMARRPQNRPSQHLHVAKQRHADAMKAIVLGSPDLPRGLTFSQQREVALRDFIRRNQDLAATADTISPANLEAVVSQMSEVSPRTKPARLRRTYPPPRPAPSIGWTPDLMPTINRAASRADDGLRFVFDGSMYAGASAQRPLVIDDHDDHDAVPRSNVPQAHVAHWNMPQMNIPQIITPQSNMPQSNMPQSNILQSNIPHSNGMPFAQQRYPLRSKGAVQTQSLAFPEPAPIEASALFTPTQTVTAQIETHGLEPVSDFGRIEAPALSTTVHTVTVQEPDLQLKPTTRSGTCVEQAIDLDAEGVDHPQLNQTMHYSGSAAPLQNSMLAAAAPTNMSVNAPWKYPRLHFPCATMPARSAIAPAAPTKPLTKKEKRAAKAAANTSEKQRVQKAKQQAKQKQMELPSRSASTRKDRIDTQVSQVRQRFFARAKNEMHQGSRSYPVVIEALQGAITDLQMEELLYQTAQRAPQASPAPPTVAVPAFAEASASRRFWGMPVGFVAKGMAALRQHLDHADAANAAAPESNAGRPGGGGGMH</sequence>
<proteinExistence type="predicted"/>
<dbReference type="AlphaFoldDB" id="A0A2D3UQR8"/>
<reference evidence="2 3" key="1">
    <citation type="submission" date="2016-03" db="EMBL/GenBank/DDBJ databases">
        <authorList>
            <person name="Ploux O."/>
        </authorList>
    </citation>
    <scope>NUCLEOTIDE SEQUENCE [LARGE SCALE GENOMIC DNA]</scope>
    <source>
        <strain evidence="2 3">URUG2</strain>
    </source>
</reference>
<evidence type="ECO:0000256" key="1">
    <source>
        <dbReference type="SAM" id="MobiDB-lite"/>
    </source>
</evidence>
<evidence type="ECO:0000313" key="2">
    <source>
        <dbReference type="EMBL" id="CZT15675.1"/>
    </source>
</evidence>